<protein>
    <submittedName>
        <fullName evidence="1">Uncharacterized protein</fullName>
    </submittedName>
</protein>
<name>W4G494_APHAT</name>
<dbReference type="RefSeq" id="XP_009836709.1">
    <property type="nucleotide sequence ID" value="XM_009838407.1"/>
</dbReference>
<proteinExistence type="predicted"/>
<dbReference type="VEuPathDB" id="FungiDB:H257_11464"/>
<accession>W4G494</accession>
<dbReference type="GeneID" id="20813460"/>
<dbReference type="EMBL" id="KI913147">
    <property type="protein sequence ID" value="ETV73773.1"/>
    <property type="molecule type" value="Genomic_DNA"/>
</dbReference>
<dbReference type="AlphaFoldDB" id="W4G494"/>
<sequence length="173" mass="18603">MDGGEDFIKRVSRCAPVNHRLGLHVQFFAVFAAKPVALGVLGAFGKAAHGERNGHVVALLALQFPHRNQQLLVSRAVSAALPHLEAPIRAARARGLRPRRELGSVQLVGMLETHVGCDVSLVTAPWKPTRNAHDMAVAIEAIPMYDFGGVLAPRKLTILLGILDQGSIGGRWC</sequence>
<evidence type="ECO:0000313" key="1">
    <source>
        <dbReference type="EMBL" id="ETV73773.1"/>
    </source>
</evidence>
<organism evidence="1">
    <name type="scientific">Aphanomyces astaci</name>
    <name type="common">Crayfish plague agent</name>
    <dbReference type="NCBI Taxonomy" id="112090"/>
    <lineage>
        <taxon>Eukaryota</taxon>
        <taxon>Sar</taxon>
        <taxon>Stramenopiles</taxon>
        <taxon>Oomycota</taxon>
        <taxon>Saprolegniomycetes</taxon>
        <taxon>Saprolegniales</taxon>
        <taxon>Verrucalvaceae</taxon>
        <taxon>Aphanomyces</taxon>
    </lineage>
</organism>
<reference evidence="1" key="1">
    <citation type="submission" date="2013-12" db="EMBL/GenBank/DDBJ databases">
        <title>The Genome Sequence of Aphanomyces astaci APO3.</title>
        <authorList>
            <consortium name="The Broad Institute Genomics Platform"/>
            <person name="Russ C."/>
            <person name="Tyler B."/>
            <person name="van West P."/>
            <person name="Dieguez-Uribeondo J."/>
            <person name="Young S.K."/>
            <person name="Zeng Q."/>
            <person name="Gargeya S."/>
            <person name="Fitzgerald M."/>
            <person name="Abouelleil A."/>
            <person name="Alvarado L."/>
            <person name="Chapman S.B."/>
            <person name="Gainer-Dewar J."/>
            <person name="Goldberg J."/>
            <person name="Griggs A."/>
            <person name="Gujja S."/>
            <person name="Hansen M."/>
            <person name="Howarth C."/>
            <person name="Imamovic A."/>
            <person name="Ireland A."/>
            <person name="Larimer J."/>
            <person name="McCowan C."/>
            <person name="Murphy C."/>
            <person name="Pearson M."/>
            <person name="Poon T.W."/>
            <person name="Priest M."/>
            <person name="Roberts A."/>
            <person name="Saif S."/>
            <person name="Shea T."/>
            <person name="Sykes S."/>
            <person name="Wortman J."/>
            <person name="Nusbaum C."/>
            <person name="Birren B."/>
        </authorList>
    </citation>
    <scope>NUCLEOTIDE SEQUENCE [LARGE SCALE GENOMIC DNA]</scope>
    <source>
        <strain evidence="1">APO3</strain>
    </source>
</reference>
<gene>
    <name evidence="1" type="ORF">H257_11464</name>
</gene>